<keyword evidence="1" id="KW-1133">Transmembrane helix</keyword>
<feature type="transmembrane region" description="Helical" evidence="1">
    <location>
        <begin position="21"/>
        <end position="41"/>
    </location>
</feature>
<protein>
    <recommendedName>
        <fullName evidence="4">DUF3098 domain-containing protein</fullName>
    </recommendedName>
</protein>
<keyword evidence="1" id="KW-0472">Membrane</keyword>
<reference evidence="2 3" key="1">
    <citation type="journal article" date="2019" name="Int. J. Syst. Evol. Microbiol.">
        <title>The Global Catalogue of Microorganisms (GCM) 10K type strain sequencing project: providing services to taxonomists for standard genome sequencing and annotation.</title>
        <authorList>
            <consortium name="The Broad Institute Genomics Platform"/>
            <consortium name="The Broad Institute Genome Sequencing Center for Infectious Disease"/>
            <person name="Wu L."/>
            <person name="Ma J."/>
        </authorList>
    </citation>
    <scope>NUCLEOTIDE SEQUENCE [LARGE SCALE GENOMIC DNA]</scope>
    <source>
        <strain evidence="2 3">JCM 14283</strain>
    </source>
</reference>
<dbReference type="EMBL" id="BAAANB010000006">
    <property type="protein sequence ID" value="GAA2027130.1"/>
    <property type="molecule type" value="Genomic_DNA"/>
</dbReference>
<dbReference type="RefSeq" id="WP_343989786.1">
    <property type="nucleotide sequence ID" value="NZ_BAAANB010000006.1"/>
</dbReference>
<gene>
    <name evidence="2" type="ORF">GCM10009740_16030</name>
</gene>
<dbReference type="Proteomes" id="UP001501285">
    <property type="component" value="Unassembled WGS sequence"/>
</dbReference>
<evidence type="ECO:0000313" key="3">
    <source>
        <dbReference type="Proteomes" id="UP001501285"/>
    </source>
</evidence>
<keyword evidence="1" id="KW-0812">Transmembrane</keyword>
<keyword evidence="3" id="KW-1185">Reference proteome</keyword>
<evidence type="ECO:0000313" key="2">
    <source>
        <dbReference type="EMBL" id="GAA2027130.1"/>
    </source>
</evidence>
<evidence type="ECO:0008006" key="4">
    <source>
        <dbReference type="Google" id="ProtNLM"/>
    </source>
</evidence>
<sequence>MSPSSSAADPAAAYDRYRRRVRLGQLLMVVGGIIAAVHLVMHLAGSPSGWTDLAAGYPIAGLIFMAGIWLAGQIEPKRNK</sequence>
<organism evidence="2 3">
    <name type="scientific">Terrabacter terrae</name>
    <dbReference type="NCBI Taxonomy" id="318434"/>
    <lineage>
        <taxon>Bacteria</taxon>
        <taxon>Bacillati</taxon>
        <taxon>Actinomycetota</taxon>
        <taxon>Actinomycetes</taxon>
        <taxon>Micrococcales</taxon>
        <taxon>Intrasporangiaceae</taxon>
        <taxon>Terrabacter</taxon>
    </lineage>
</organism>
<comment type="caution">
    <text evidence="2">The sequence shown here is derived from an EMBL/GenBank/DDBJ whole genome shotgun (WGS) entry which is preliminary data.</text>
</comment>
<feature type="transmembrane region" description="Helical" evidence="1">
    <location>
        <begin position="53"/>
        <end position="72"/>
    </location>
</feature>
<evidence type="ECO:0000256" key="1">
    <source>
        <dbReference type="SAM" id="Phobius"/>
    </source>
</evidence>
<accession>A0ABN2U162</accession>
<name>A0ABN2U162_9MICO</name>
<proteinExistence type="predicted"/>